<keyword evidence="1" id="KW-0812">Transmembrane</keyword>
<reference evidence="2" key="1">
    <citation type="submission" date="2020-11" db="EMBL/GenBank/DDBJ databases">
        <authorList>
            <person name="Tran Van P."/>
        </authorList>
    </citation>
    <scope>NUCLEOTIDE SEQUENCE</scope>
</reference>
<accession>A0A7R8ZBT0</accession>
<organism evidence="2">
    <name type="scientific">Timema douglasi</name>
    <name type="common">Walking stick</name>
    <dbReference type="NCBI Taxonomy" id="61478"/>
    <lineage>
        <taxon>Eukaryota</taxon>
        <taxon>Metazoa</taxon>
        <taxon>Ecdysozoa</taxon>
        <taxon>Arthropoda</taxon>
        <taxon>Hexapoda</taxon>
        <taxon>Insecta</taxon>
        <taxon>Pterygota</taxon>
        <taxon>Neoptera</taxon>
        <taxon>Polyneoptera</taxon>
        <taxon>Phasmatodea</taxon>
        <taxon>Timematodea</taxon>
        <taxon>Timematoidea</taxon>
        <taxon>Timematidae</taxon>
        <taxon>Timema</taxon>
    </lineage>
</organism>
<feature type="transmembrane region" description="Helical" evidence="1">
    <location>
        <begin position="21"/>
        <end position="43"/>
    </location>
</feature>
<name>A0A7R8ZBT0_TIMDO</name>
<gene>
    <name evidence="2" type="ORF">TDIB3V08_LOCUS9908</name>
</gene>
<dbReference type="AlphaFoldDB" id="A0A7R8ZBT0"/>
<proteinExistence type="predicted"/>
<dbReference type="EMBL" id="OA571082">
    <property type="protein sequence ID" value="CAD7203743.1"/>
    <property type="molecule type" value="Genomic_DNA"/>
</dbReference>
<evidence type="ECO:0000313" key="2">
    <source>
        <dbReference type="EMBL" id="CAD7203743.1"/>
    </source>
</evidence>
<keyword evidence="1" id="KW-0472">Membrane</keyword>
<protein>
    <submittedName>
        <fullName evidence="2">Uncharacterized protein</fullName>
    </submittedName>
</protein>
<sequence length="110" mass="12685">MERRCTPSRQAHGTRMRWGKLLEHLLYSIRMLPSVNCMYYLVMVLTKHLLLYRLSSILFELVPACFADVVPYIRTGKHNSLVCFESSALDYAATEARFDVVSGENALRKN</sequence>
<evidence type="ECO:0000256" key="1">
    <source>
        <dbReference type="SAM" id="Phobius"/>
    </source>
</evidence>
<keyword evidence="1" id="KW-1133">Transmembrane helix</keyword>